<accession>A0A7M1RYA5</accession>
<evidence type="ECO:0000313" key="2">
    <source>
        <dbReference type="Proteomes" id="UP000593627"/>
    </source>
</evidence>
<evidence type="ECO:0000313" key="1">
    <source>
        <dbReference type="EMBL" id="QOR59266.1"/>
    </source>
</evidence>
<name>A0A7M1RYA5_9CAUD</name>
<dbReference type="EMBL" id="MT774388">
    <property type="protein sequence ID" value="QOR59266.1"/>
    <property type="molecule type" value="Genomic_DNA"/>
</dbReference>
<organism evidence="1 2">
    <name type="scientific">uncultured phage cr112_1</name>
    <dbReference type="NCBI Taxonomy" id="2772072"/>
    <lineage>
        <taxon>Viruses</taxon>
        <taxon>Duplodnaviria</taxon>
        <taxon>Heunggongvirae</taxon>
        <taxon>Uroviricota</taxon>
        <taxon>Caudoviricetes</taxon>
        <taxon>Crassvirales</taxon>
        <taxon>Steigviridae</taxon>
        <taxon>Asinivirinae</taxon>
        <taxon>Kehishuvirus</taxon>
        <taxon>Kehishuvirus splanchnicus</taxon>
    </lineage>
</organism>
<proteinExistence type="predicted"/>
<reference evidence="1 2" key="1">
    <citation type="submission" date="2020-07" db="EMBL/GenBank/DDBJ databases">
        <title>Taxonomic proposal: Crassvirales, a new order of highly abundant and diverse bacterial viruses.</title>
        <authorList>
            <person name="Shkoporov A.N."/>
            <person name="Stockdale S.R."/>
            <person name="Guerin E."/>
            <person name="Ross R.P."/>
            <person name="Hill C."/>
        </authorList>
    </citation>
    <scope>NUCLEOTIDE SEQUENCE [LARGE SCALE GENOMIC DNA]</scope>
</reference>
<sequence>MITVKKIKPMFNGLVTTMNKYDDKQYIKGTTLLDASKSGTIKEFQTVVAVGPMVKGIEVGDTVFINPKRYEVREHREGTLKDGVIKDNPVKGYKFDIIDIEGVPHLYLFDNDIKYVAEIEEFDENPTIVVDTPKLELN</sequence>
<protein>
    <submittedName>
        <fullName evidence="1">Putative 10kDa chaperonin</fullName>
    </submittedName>
</protein>
<dbReference type="Proteomes" id="UP000593627">
    <property type="component" value="Segment"/>
</dbReference>
<dbReference type="KEGG" id="vg:65129812"/>
<dbReference type="RefSeq" id="YP_010111424.1">
    <property type="nucleotide sequence ID" value="NC_055881.1"/>
</dbReference>
<keyword evidence="2" id="KW-1185">Reference proteome</keyword>
<dbReference type="GeneID" id="65129812"/>